<feature type="compositionally biased region" description="Low complexity" evidence="1">
    <location>
        <begin position="739"/>
        <end position="751"/>
    </location>
</feature>
<evidence type="ECO:0000313" key="2">
    <source>
        <dbReference type="EMBL" id="CAE0291403.1"/>
    </source>
</evidence>
<feature type="compositionally biased region" description="Polar residues" evidence="1">
    <location>
        <begin position="484"/>
        <end position="493"/>
    </location>
</feature>
<dbReference type="AlphaFoldDB" id="A0A7S3HCJ9"/>
<feature type="region of interest" description="Disordered" evidence="1">
    <location>
        <begin position="1"/>
        <end position="116"/>
    </location>
</feature>
<feature type="region of interest" description="Disordered" evidence="1">
    <location>
        <begin position="718"/>
        <end position="795"/>
    </location>
</feature>
<name>A0A7S3HCJ9_9STRA</name>
<feature type="compositionally biased region" description="Polar residues" evidence="1">
    <location>
        <begin position="90"/>
        <end position="100"/>
    </location>
</feature>
<protein>
    <submittedName>
        <fullName evidence="2">Uncharacterized protein</fullName>
    </submittedName>
</protein>
<sequence length="831" mass="89231">MGDALSDGDEEVAAYSPINPHHESENEHNSDSDSLDAMLKGLSHSLRQQNKQPAPQGAAQASSKLASNAVGSTRSSSAGANDSPARLTRHTSSGGDSRTFTAERKNTLSPHSPQAGHAFERADISSAHEHFDDLMENFRADDFFRQSSVVRLLHTNASGELVEGKGASDKPKKVKTKKLLIPKHLQNTPYFKHYQKHTEGISESTSAAALHGSEGNINVKKAHTEESDGATIKATSKVPLLARKKQLATELQSAALAGSVSAPVLLDESALKLQQSHHMKPGKVASLMEMVTKARIKLKNGGTAVDSATEASEAETDTEPHKVSHSKHSAPHHLSHVDEHTHPMGQNSMHPSYHSHHASGAGTGRVTPQMSYKAATDAELDAFVPSLQPPSVPSALPVPALSFSRKTLGPAGIPLPPLSKDNLTILLKGKDPDALQAQQQQQQQAKPSKKSSKKVSKNKEDTKASAPAEKDSAKLSRKAAVPKTKTSGLAGSNKSRKSLSGRYAHAFEEDGDEEMGDDLHLFSPDQRRHQGVNGNHLYSSQVKFAPEDEAFDADEEEANSDQELEEAEQLQEEYSRLRSEFNAKLQQAAAFNQVRQSSQRDSHDANNGEDFQEDHGQQYYENETGYNDEAENPDEAQLAGVAASGSVTQSYSEGIPKISTQDLLRMWAIEDAEEEALRVSESQKAAQPVGAGASEKASSKTGDVYSVITAGVAEPSRGDANIRVSSKHNDNNTTASLHGSRQSSGRGSGSRYAQYDHQDEASSDEEVQNTTALRRSTNSTPQQPGNNASFKAADGVVPIPVKTLPADDAGLDDACLSFMNKMATKLPVPKI</sequence>
<feature type="compositionally biased region" description="Polar residues" evidence="1">
    <location>
        <begin position="65"/>
        <end position="80"/>
    </location>
</feature>
<feature type="compositionally biased region" description="Acidic residues" evidence="1">
    <location>
        <begin position="547"/>
        <end position="571"/>
    </location>
</feature>
<gene>
    <name evidence="2" type="ORF">SELO1098_LOCUS20248</name>
</gene>
<feature type="compositionally biased region" description="Basic and acidic residues" evidence="1">
    <location>
        <begin position="517"/>
        <end position="528"/>
    </location>
</feature>
<feature type="compositionally biased region" description="Acidic residues" evidence="1">
    <location>
        <begin position="1"/>
        <end position="12"/>
    </location>
</feature>
<feature type="compositionally biased region" description="Low complexity" evidence="1">
    <location>
        <begin position="48"/>
        <end position="64"/>
    </location>
</feature>
<proteinExistence type="predicted"/>
<feature type="compositionally biased region" description="Basic and acidic residues" evidence="1">
    <location>
        <begin position="20"/>
        <end position="31"/>
    </location>
</feature>
<feature type="compositionally biased region" description="Basic and acidic residues" evidence="1">
    <location>
        <begin position="457"/>
        <end position="474"/>
    </location>
</feature>
<accession>A0A7S3HCJ9</accession>
<feature type="region of interest" description="Disordered" evidence="1">
    <location>
        <begin position="302"/>
        <end position="369"/>
    </location>
</feature>
<reference evidence="2" key="1">
    <citation type="submission" date="2021-01" db="EMBL/GenBank/DDBJ databases">
        <authorList>
            <person name="Corre E."/>
            <person name="Pelletier E."/>
            <person name="Niang G."/>
            <person name="Scheremetjew M."/>
            <person name="Finn R."/>
            <person name="Kale V."/>
            <person name="Holt S."/>
            <person name="Cochrane G."/>
            <person name="Meng A."/>
            <person name="Brown T."/>
            <person name="Cohen L."/>
        </authorList>
    </citation>
    <scope>NUCLEOTIDE SEQUENCE</scope>
    <source>
        <strain evidence="2">CCAP 955/1</strain>
    </source>
</reference>
<organism evidence="2">
    <name type="scientific">Spumella elongata</name>
    <dbReference type="NCBI Taxonomy" id="89044"/>
    <lineage>
        <taxon>Eukaryota</taxon>
        <taxon>Sar</taxon>
        <taxon>Stramenopiles</taxon>
        <taxon>Ochrophyta</taxon>
        <taxon>Chrysophyceae</taxon>
        <taxon>Chromulinales</taxon>
        <taxon>Chromulinaceae</taxon>
        <taxon>Spumella</taxon>
    </lineage>
</organism>
<feature type="compositionally biased region" description="Basic residues" evidence="1">
    <location>
        <begin position="323"/>
        <end position="334"/>
    </location>
</feature>
<feature type="compositionally biased region" description="Polar residues" evidence="1">
    <location>
        <begin position="768"/>
        <end position="789"/>
    </location>
</feature>
<feature type="compositionally biased region" description="Polar residues" evidence="1">
    <location>
        <begin position="532"/>
        <end position="542"/>
    </location>
</feature>
<feature type="region of interest" description="Disordered" evidence="1">
    <location>
        <begin position="433"/>
        <end position="655"/>
    </location>
</feature>
<feature type="compositionally biased region" description="Polar residues" evidence="1">
    <location>
        <begin position="645"/>
        <end position="655"/>
    </location>
</feature>
<dbReference type="EMBL" id="HBIC01039377">
    <property type="protein sequence ID" value="CAE0291403.1"/>
    <property type="molecule type" value="Transcribed_RNA"/>
</dbReference>
<feature type="compositionally biased region" description="Basic residues" evidence="1">
    <location>
        <begin position="447"/>
        <end position="456"/>
    </location>
</feature>
<feature type="compositionally biased region" description="Low complexity" evidence="1">
    <location>
        <begin position="436"/>
        <end position="446"/>
    </location>
</feature>
<feature type="region of interest" description="Disordered" evidence="1">
    <location>
        <begin position="674"/>
        <end position="700"/>
    </location>
</feature>
<evidence type="ECO:0000256" key="1">
    <source>
        <dbReference type="SAM" id="MobiDB-lite"/>
    </source>
</evidence>